<comment type="caution">
    <text evidence="2">The sequence shown here is derived from an EMBL/GenBank/DDBJ whole genome shotgun (WGS) entry which is preliminary data.</text>
</comment>
<feature type="compositionally biased region" description="Pro residues" evidence="1">
    <location>
        <begin position="165"/>
        <end position="188"/>
    </location>
</feature>
<keyword evidence="3" id="KW-1185">Reference proteome</keyword>
<name>A0ABW3ERV5_9ACTN</name>
<feature type="compositionally biased region" description="Pro residues" evidence="1">
    <location>
        <begin position="29"/>
        <end position="47"/>
    </location>
</feature>
<evidence type="ECO:0000313" key="2">
    <source>
        <dbReference type="EMBL" id="MFD0902545.1"/>
    </source>
</evidence>
<sequence length="377" mass="40542">MNDPHRPPEEPPQGRYGRRRRPPADEQQQPPPPPPFVPHEPPPPQPPWQGAGGPQGTYPPPATPRYPGPGTPQNQPTGRHEQSPGHDQSPGHQPPTGGYRQPQGWQQQPTGGYRQPPGWQQHGGGYGQPAGGEPRGRHARPAQPQQTGPYAPVRPPGDHPQQPWFQPPPPPGGPPPPGHPFAQPPPGGRPDGRDDEPDGASPRARRTRLGPRTRRVVEACALAVLLPGLLGLYWVDETGRAESLEPPVKVSSVARGEIGELAGARWTVYKRESAPLPGSSARDAVQLQVVLAVKAQDAESVKTIGGYGMEYRFTDARGREWTANASKPVEVTPGQAFPLTVRGTVPRAGAESLALVVRPPETERRGGDPLPSLRFEP</sequence>
<organism evidence="2 3">
    <name type="scientific">Actinomadura sediminis</name>
    <dbReference type="NCBI Taxonomy" id="1038904"/>
    <lineage>
        <taxon>Bacteria</taxon>
        <taxon>Bacillati</taxon>
        <taxon>Actinomycetota</taxon>
        <taxon>Actinomycetes</taxon>
        <taxon>Streptosporangiales</taxon>
        <taxon>Thermomonosporaceae</taxon>
        <taxon>Actinomadura</taxon>
    </lineage>
</organism>
<feature type="region of interest" description="Disordered" evidence="1">
    <location>
        <begin position="357"/>
        <end position="377"/>
    </location>
</feature>
<feature type="compositionally biased region" description="Pro residues" evidence="1">
    <location>
        <begin position="57"/>
        <end position="70"/>
    </location>
</feature>
<dbReference type="RefSeq" id="WP_378300434.1">
    <property type="nucleotide sequence ID" value="NZ_JBHTJA010000037.1"/>
</dbReference>
<evidence type="ECO:0008006" key="4">
    <source>
        <dbReference type="Google" id="ProtNLM"/>
    </source>
</evidence>
<reference evidence="3" key="1">
    <citation type="journal article" date="2019" name="Int. J. Syst. Evol. Microbiol.">
        <title>The Global Catalogue of Microorganisms (GCM) 10K type strain sequencing project: providing services to taxonomists for standard genome sequencing and annotation.</title>
        <authorList>
            <consortium name="The Broad Institute Genomics Platform"/>
            <consortium name="The Broad Institute Genome Sequencing Center for Infectious Disease"/>
            <person name="Wu L."/>
            <person name="Ma J."/>
        </authorList>
    </citation>
    <scope>NUCLEOTIDE SEQUENCE [LARGE SCALE GENOMIC DNA]</scope>
    <source>
        <strain evidence="3">JCM 31202</strain>
    </source>
</reference>
<feature type="compositionally biased region" description="Low complexity" evidence="1">
    <location>
        <begin position="97"/>
        <end position="113"/>
    </location>
</feature>
<dbReference type="EMBL" id="JBHTJA010000037">
    <property type="protein sequence ID" value="MFD0902545.1"/>
    <property type="molecule type" value="Genomic_DNA"/>
</dbReference>
<gene>
    <name evidence="2" type="ORF">ACFQ11_19255</name>
</gene>
<proteinExistence type="predicted"/>
<accession>A0ABW3ERV5</accession>
<dbReference type="Proteomes" id="UP001596972">
    <property type="component" value="Unassembled WGS sequence"/>
</dbReference>
<feature type="region of interest" description="Disordered" evidence="1">
    <location>
        <begin position="1"/>
        <end position="210"/>
    </location>
</feature>
<evidence type="ECO:0000256" key="1">
    <source>
        <dbReference type="SAM" id="MobiDB-lite"/>
    </source>
</evidence>
<evidence type="ECO:0000313" key="3">
    <source>
        <dbReference type="Proteomes" id="UP001596972"/>
    </source>
</evidence>
<feature type="compositionally biased region" description="Gly residues" evidence="1">
    <location>
        <begin position="121"/>
        <end position="130"/>
    </location>
</feature>
<protein>
    <recommendedName>
        <fullName evidence="4">DUF4352 domain-containing protein</fullName>
    </recommendedName>
</protein>